<proteinExistence type="predicted"/>
<feature type="transmembrane region" description="Helical" evidence="7">
    <location>
        <begin position="30"/>
        <end position="54"/>
    </location>
</feature>
<dbReference type="NCBIfam" id="NF033827">
    <property type="entry name" value="CDF_efflux_DmeF"/>
    <property type="match status" value="1"/>
</dbReference>
<dbReference type="Gene3D" id="1.20.1510.10">
    <property type="entry name" value="Cation efflux protein transmembrane domain"/>
    <property type="match status" value="2"/>
</dbReference>
<feature type="transmembrane region" description="Helical" evidence="7">
    <location>
        <begin position="284"/>
        <end position="304"/>
    </location>
</feature>
<accession>A0A1G8DKL7</accession>
<dbReference type="GO" id="GO:0005385">
    <property type="term" value="F:zinc ion transmembrane transporter activity"/>
    <property type="evidence" value="ECO:0007669"/>
    <property type="project" value="InterPro"/>
</dbReference>
<feature type="domain" description="Cation efflux protein transmembrane" evidence="8">
    <location>
        <begin position="30"/>
        <end position="341"/>
    </location>
</feature>
<evidence type="ECO:0000256" key="4">
    <source>
        <dbReference type="ARBA" id="ARBA00022989"/>
    </source>
</evidence>
<keyword evidence="6 7" id="KW-0472">Membrane</keyword>
<dbReference type="NCBIfam" id="TIGR01297">
    <property type="entry name" value="CDF"/>
    <property type="match status" value="1"/>
</dbReference>
<keyword evidence="4 7" id="KW-1133">Transmembrane helix</keyword>
<evidence type="ECO:0000256" key="1">
    <source>
        <dbReference type="ARBA" id="ARBA00004141"/>
    </source>
</evidence>
<dbReference type="PANTHER" id="PTHR45755">
    <property type="match status" value="1"/>
</dbReference>
<sequence>MSDFRDAAFGAGHDHIFLGAAHEQNERRTWAVIALCSAMMLIEIVGGSMFGSLALVADGLHMSTHAGAMLIAALAYTYARKHATDSRFVFGTGKLGDLAGFTSAIVLAMIAVLIGYEAVARFLSPVPIHFGEAIPIAVVGLLVNLASMWLLSGDHHGHSHGHGHGDPAHEDEVQKIFAPSGVFAVSIFEDGVPPVFRITPATANSRLDSSAVSVRTVRPDGTQQVFAFADRGGYLESKEDIPEPHAFRAIVRMVDGEHEVVFEEHEHGHDAHDAATRDHNIRSAYIHVMADAAVSVLAIIGLVLARTFGWLWMDPLAGIIGALVIANWSYGLVRDTGAILLDMSPDRRMAENVRHAIEDGGDRVVDLHVWRVGPGHMSAVVSVATTESQRDSRFYHAVLERFKGLSHVTVEVQPSHAAA</sequence>
<name>A0A1G8DKL7_9BURK</name>
<evidence type="ECO:0000313" key="10">
    <source>
        <dbReference type="Proteomes" id="UP000199706"/>
    </source>
</evidence>
<gene>
    <name evidence="9" type="ORF">SAMN05216466_11162</name>
</gene>
<dbReference type="OrthoDB" id="271709at2"/>
<dbReference type="Proteomes" id="UP000199706">
    <property type="component" value="Unassembled WGS sequence"/>
</dbReference>
<feature type="transmembrane region" description="Helical" evidence="7">
    <location>
        <begin position="128"/>
        <end position="151"/>
    </location>
</feature>
<evidence type="ECO:0000256" key="5">
    <source>
        <dbReference type="ARBA" id="ARBA00023065"/>
    </source>
</evidence>
<evidence type="ECO:0000256" key="3">
    <source>
        <dbReference type="ARBA" id="ARBA00022692"/>
    </source>
</evidence>
<evidence type="ECO:0000256" key="2">
    <source>
        <dbReference type="ARBA" id="ARBA00022448"/>
    </source>
</evidence>
<keyword evidence="2" id="KW-0813">Transport</keyword>
<evidence type="ECO:0000256" key="6">
    <source>
        <dbReference type="ARBA" id="ARBA00023136"/>
    </source>
</evidence>
<dbReference type="SUPFAM" id="SSF161111">
    <property type="entry name" value="Cation efflux protein transmembrane domain-like"/>
    <property type="match status" value="1"/>
</dbReference>
<dbReference type="InterPro" id="IPR058533">
    <property type="entry name" value="Cation_efflux_TM"/>
</dbReference>
<feature type="transmembrane region" description="Helical" evidence="7">
    <location>
        <begin position="60"/>
        <end position="78"/>
    </location>
</feature>
<protein>
    <submittedName>
        <fullName evidence="9">Cation diffusion facilitator family transporter</fullName>
    </submittedName>
</protein>
<reference evidence="9 10" key="1">
    <citation type="submission" date="2016-10" db="EMBL/GenBank/DDBJ databases">
        <authorList>
            <person name="de Groot N.N."/>
        </authorList>
    </citation>
    <scope>NUCLEOTIDE SEQUENCE [LARGE SCALE GENOMIC DNA]</scope>
    <source>
        <strain evidence="9 10">LMG 2247</strain>
    </source>
</reference>
<dbReference type="InterPro" id="IPR002524">
    <property type="entry name" value="Cation_efflux"/>
</dbReference>
<feature type="transmembrane region" description="Helical" evidence="7">
    <location>
        <begin position="98"/>
        <end position="116"/>
    </location>
</feature>
<dbReference type="GO" id="GO:0016020">
    <property type="term" value="C:membrane"/>
    <property type="evidence" value="ECO:0007669"/>
    <property type="project" value="UniProtKB-SubCell"/>
</dbReference>
<dbReference type="InterPro" id="IPR027469">
    <property type="entry name" value="Cation_efflux_TMD_sf"/>
</dbReference>
<comment type="subcellular location">
    <subcellularLocation>
        <location evidence="1">Membrane</location>
        <topology evidence="1">Multi-pass membrane protein</topology>
    </subcellularLocation>
</comment>
<keyword evidence="5" id="KW-0406">Ion transport</keyword>
<feature type="transmembrane region" description="Helical" evidence="7">
    <location>
        <begin position="310"/>
        <end position="333"/>
    </location>
</feature>
<dbReference type="GO" id="GO:0006882">
    <property type="term" value="P:intracellular zinc ion homeostasis"/>
    <property type="evidence" value="ECO:0007669"/>
    <property type="project" value="InterPro"/>
</dbReference>
<evidence type="ECO:0000259" key="8">
    <source>
        <dbReference type="Pfam" id="PF01545"/>
    </source>
</evidence>
<dbReference type="InterPro" id="IPR045316">
    <property type="entry name" value="Msc2-like"/>
</dbReference>
<organism evidence="9 10">
    <name type="scientific">Paraburkholderia phenazinium</name>
    <dbReference type="NCBI Taxonomy" id="60549"/>
    <lineage>
        <taxon>Bacteria</taxon>
        <taxon>Pseudomonadati</taxon>
        <taxon>Pseudomonadota</taxon>
        <taxon>Betaproteobacteria</taxon>
        <taxon>Burkholderiales</taxon>
        <taxon>Burkholderiaceae</taxon>
        <taxon>Paraburkholderia</taxon>
    </lineage>
</organism>
<evidence type="ECO:0000313" key="9">
    <source>
        <dbReference type="EMBL" id="SDH58131.1"/>
    </source>
</evidence>
<dbReference type="PANTHER" id="PTHR45755:SF4">
    <property type="entry name" value="ZINC TRANSPORTER 7"/>
    <property type="match status" value="1"/>
</dbReference>
<dbReference type="EMBL" id="FNCJ01000011">
    <property type="protein sequence ID" value="SDH58131.1"/>
    <property type="molecule type" value="Genomic_DNA"/>
</dbReference>
<keyword evidence="3 7" id="KW-0812">Transmembrane</keyword>
<dbReference type="RefSeq" id="WP_090686856.1">
    <property type="nucleotide sequence ID" value="NZ_FNCJ01000011.1"/>
</dbReference>
<dbReference type="AlphaFoldDB" id="A0A1G8DKL7"/>
<dbReference type="Pfam" id="PF01545">
    <property type="entry name" value="Cation_efflux"/>
    <property type="match status" value="1"/>
</dbReference>
<evidence type="ECO:0000256" key="7">
    <source>
        <dbReference type="SAM" id="Phobius"/>
    </source>
</evidence>